<comment type="subcellular location">
    <subcellularLocation>
        <location evidence="2">Cytoplasm</location>
    </subcellularLocation>
    <subcellularLocation>
        <location evidence="1">Nucleus</location>
    </subcellularLocation>
</comment>
<reference evidence="11" key="1">
    <citation type="submission" date="2016-02" db="EMBL/GenBank/DDBJ databases">
        <title>Draft genome sequence of Microdochium bolleyi, a fungal endophyte of beachgrass.</title>
        <authorList>
            <consortium name="DOE Joint Genome Institute"/>
            <person name="David A.S."/>
            <person name="May G."/>
            <person name="Haridas S."/>
            <person name="Lim J."/>
            <person name="Wang M."/>
            <person name="Labutti K."/>
            <person name="Lipzen A."/>
            <person name="Barry K."/>
            <person name="Grigoriev I.V."/>
        </authorList>
    </citation>
    <scope>NUCLEOTIDE SEQUENCE [LARGE SCALE GENOMIC DNA]</scope>
    <source>
        <strain evidence="11">J235TASD1</strain>
    </source>
</reference>
<evidence type="ECO:0000256" key="9">
    <source>
        <dbReference type="SAM" id="MobiDB-lite"/>
    </source>
</evidence>
<dbReference type="AlphaFoldDB" id="A0A136IV74"/>
<feature type="compositionally biased region" description="Low complexity" evidence="9">
    <location>
        <begin position="203"/>
        <end position="221"/>
    </location>
</feature>
<name>A0A136IV74_9PEZI</name>
<dbReference type="InterPro" id="IPR013734">
    <property type="entry name" value="TF_Nrm1/Whi5"/>
</dbReference>
<dbReference type="GO" id="GO:0005737">
    <property type="term" value="C:cytoplasm"/>
    <property type="evidence" value="ECO:0007669"/>
    <property type="project" value="UniProtKB-SubCell"/>
</dbReference>
<feature type="region of interest" description="Disordered" evidence="9">
    <location>
        <begin position="140"/>
        <end position="166"/>
    </location>
</feature>
<dbReference type="Proteomes" id="UP000070501">
    <property type="component" value="Unassembled WGS sequence"/>
</dbReference>
<evidence type="ECO:0000256" key="6">
    <source>
        <dbReference type="ARBA" id="ARBA00023015"/>
    </source>
</evidence>
<evidence type="ECO:0000256" key="2">
    <source>
        <dbReference type="ARBA" id="ARBA00004496"/>
    </source>
</evidence>
<evidence type="ECO:0000313" key="11">
    <source>
        <dbReference type="Proteomes" id="UP000070501"/>
    </source>
</evidence>
<dbReference type="GO" id="GO:0005634">
    <property type="term" value="C:nucleus"/>
    <property type="evidence" value="ECO:0007669"/>
    <property type="project" value="UniProtKB-SubCell"/>
</dbReference>
<protein>
    <recommendedName>
        <fullName evidence="12">Cyclin-dependent kinase</fullName>
    </recommendedName>
</protein>
<dbReference type="OrthoDB" id="5345625at2759"/>
<keyword evidence="11" id="KW-1185">Reference proteome</keyword>
<organism evidence="10 11">
    <name type="scientific">Microdochium bolleyi</name>
    <dbReference type="NCBI Taxonomy" id="196109"/>
    <lineage>
        <taxon>Eukaryota</taxon>
        <taxon>Fungi</taxon>
        <taxon>Dikarya</taxon>
        <taxon>Ascomycota</taxon>
        <taxon>Pezizomycotina</taxon>
        <taxon>Sordariomycetes</taxon>
        <taxon>Xylariomycetidae</taxon>
        <taxon>Xylariales</taxon>
        <taxon>Microdochiaceae</taxon>
        <taxon>Microdochium</taxon>
    </lineage>
</organism>
<evidence type="ECO:0000256" key="8">
    <source>
        <dbReference type="ARBA" id="ARBA00023242"/>
    </source>
</evidence>
<evidence type="ECO:0000256" key="4">
    <source>
        <dbReference type="ARBA" id="ARBA00022490"/>
    </source>
</evidence>
<dbReference type="InParanoid" id="A0A136IV74"/>
<evidence type="ECO:0000256" key="7">
    <source>
        <dbReference type="ARBA" id="ARBA00023163"/>
    </source>
</evidence>
<feature type="region of interest" description="Disordered" evidence="9">
    <location>
        <begin position="1"/>
        <end position="121"/>
    </location>
</feature>
<evidence type="ECO:0000256" key="5">
    <source>
        <dbReference type="ARBA" id="ARBA00022491"/>
    </source>
</evidence>
<gene>
    <name evidence="10" type="ORF">Micbo1qcDRAFT_197218</name>
</gene>
<accession>A0A136IV74</accession>
<keyword evidence="8" id="KW-0539">Nucleus</keyword>
<feature type="compositionally biased region" description="Low complexity" evidence="9">
    <location>
        <begin position="140"/>
        <end position="151"/>
    </location>
</feature>
<keyword evidence="7" id="KW-0804">Transcription</keyword>
<feature type="compositionally biased region" description="Low complexity" evidence="9">
    <location>
        <begin position="91"/>
        <end position="106"/>
    </location>
</feature>
<evidence type="ECO:0000256" key="1">
    <source>
        <dbReference type="ARBA" id="ARBA00004123"/>
    </source>
</evidence>
<comment type="similarity">
    <text evidence="3">Belongs to the WHI5/NRM1 family.</text>
</comment>
<evidence type="ECO:0008006" key="12">
    <source>
        <dbReference type="Google" id="ProtNLM"/>
    </source>
</evidence>
<feature type="region of interest" description="Disordered" evidence="9">
    <location>
        <begin position="202"/>
        <end position="221"/>
    </location>
</feature>
<sequence length="302" mass="31024">MENTSPAASPAKRRALAPIDANSKSPSCASASRGVTGGKAAVSTPLKRALDNSSSEQQREKKTCVAGASSPAGITDKHASIFTADRVQDMRTAATATTTSRTSSRSPEPLDDSADSSMFDNSSQDITAITVPDVAAADVATATHPALQSSPLQPPPSRQRAMTREEARVKAEMLRLRLGLASYKVKTGQTEVPLERLQRKPLASAAAGGAPGVRSRAHSIPSSLSSSVTTVNMARNAMHITNSLRAAVAAASVSSGGEITGSTQAREVQVPNEGAARRPLSSASSGRGSQQGAAESAPPRDS</sequence>
<keyword evidence="4" id="KW-0963">Cytoplasm</keyword>
<dbReference type="Pfam" id="PF08528">
    <property type="entry name" value="Whi5"/>
    <property type="match status" value="1"/>
</dbReference>
<proteinExistence type="inferred from homology"/>
<feature type="compositionally biased region" description="Low complexity" evidence="9">
    <location>
        <begin position="277"/>
        <end position="302"/>
    </location>
</feature>
<dbReference type="EMBL" id="KQ964257">
    <property type="protein sequence ID" value="KXJ88944.1"/>
    <property type="molecule type" value="Genomic_DNA"/>
</dbReference>
<keyword evidence="5" id="KW-0678">Repressor</keyword>
<evidence type="ECO:0000313" key="10">
    <source>
        <dbReference type="EMBL" id="KXJ88944.1"/>
    </source>
</evidence>
<keyword evidence="6" id="KW-0805">Transcription regulation</keyword>
<evidence type="ECO:0000256" key="3">
    <source>
        <dbReference type="ARBA" id="ARBA00006922"/>
    </source>
</evidence>
<feature type="region of interest" description="Disordered" evidence="9">
    <location>
        <begin position="247"/>
        <end position="302"/>
    </location>
</feature>